<dbReference type="RefSeq" id="WP_112428520.1">
    <property type="nucleotide sequence ID" value="NZ_MCIF01000002.1"/>
</dbReference>
<dbReference type="GO" id="GO:0052689">
    <property type="term" value="F:carboxylic ester hydrolase activity"/>
    <property type="evidence" value="ECO:0007669"/>
    <property type="project" value="UniProtKB-ARBA"/>
</dbReference>
<evidence type="ECO:0000259" key="2">
    <source>
        <dbReference type="Pfam" id="PF01738"/>
    </source>
</evidence>
<proteinExistence type="predicted"/>
<organism evidence="3 4">
    <name type="scientific">Thermogemmatispora tikiterensis</name>
    <dbReference type="NCBI Taxonomy" id="1825093"/>
    <lineage>
        <taxon>Bacteria</taxon>
        <taxon>Bacillati</taxon>
        <taxon>Chloroflexota</taxon>
        <taxon>Ktedonobacteria</taxon>
        <taxon>Thermogemmatisporales</taxon>
        <taxon>Thermogemmatisporaceae</taxon>
        <taxon>Thermogemmatispora</taxon>
    </lineage>
</organism>
<keyword evidence="1 3" id="KW-0378">Hydrolase</keyword>
<evidence type="ECO:0000313" key="3">
    <source>
        <dbReference type="EMBL" id="RAQ95632.1"/>
    </source>
</evidence>
<dbReference type="InterPro" id="IPR050261">
    <property type="entry name" value="FrsA_esterase"/>
</dbReference>
<dbReference type="InterPro" id="IPR029058">
    <property type="entry name" value="AB_hydrolase_fold"/>
</dbReference>
<protein>
    <submittedName>
        <fullName evidence="3">Acyl-CoA thioester hydrolase</fullName>
    </submittedName>
</protein>
<feature type="domain" description="Dienelactone hydrolase" evidence="2">
    <location>
        <begin position="86"/>
        <end position="213"/>
    </location>
</feature>
<gene>
    <name evidence="3" type="ORF">A4R35_08815</name>
</gene>
<dbReference type="Gene3D" id="3.40.50.1820">
    <property type="entry name" value="alpha/beta hydrolase"/>
    <property type="match status" value="1"/>
</dbReference>
<dbReference type="SUPFAM" id="SSF53474">
    <property type="entry name" value="alpha/beta-Hydrolases"/>
    <property type="match status" value="1"/>
</dbReference>
<keyword evidence="4" id="KW-1185">Reference proteome</keyword>
<sequence length="323" mass="36521">MENRLLREKILARLGRFPSKVPLEAVFEEPVDEGEYTRTRVTYMVEPGEIMPAWLLRPQGERPKKGWPAILAIHRDSERCELGKGEVAGISGDPMYHYGREICLRGYVVLCPDLLCYEERRPSEEIRRRRTALMGENYERFEFTKRLQKGSSLQAKYLHDLACSLDLLSSLPEVDKQNLGVIGHSLGGLEALWLTWYDARVMAAVASCGLTLVKSLLRDGLSQPLVNCIPGLLDVADMDDLLGSLAPTPFMMVGGEQDPFLPIDGFYFMVNYAQSIYIQLGVPERFRYLVFQGGHAFPPEARETAYLFLDRWLKPLPPGGLLP</sequence>
<comment type="caution">
    <text evidence="3">The sequence shown here is derived from an EMBL/GenBank/DDBJ whole genome shotgun (WGS) entry which is preliminary data.</text>
</comment>
<evidence type="ECO:0000256" key="1">
    <source>
        <dbReference type="ARBA" id="ARBA00022801"/>
    </source>
</evidence>
<dbReference type="EMBL" id="MCIF01000002">
    <property type="protein sequence ID" value="RAQ95632.1"/>
    <property type="molecule type" value="Genomic_DNA"/>
</dbReference>
<dbReference type="InterPro" id="IPR002925">
    <property type="entry name" value="Dienelactn_hydro"/>
</dbReference>
<dbReference type="Pfam" id="PF01738">
    <property type="entry name" value="DLH"/>
    <property type="match status" value="1"/>
</dbReference>
<dbReference type="PANTHER" id="PTHR22946:SF9">
    <property type="entry name" value="POLYKETIDE TRANSFERASE AF380"/>
    <property type="match status" value="1"/>
</dbReference>
<accession>A0A328VHR1</accession>
<dbReference type="OrthoDB" id="3668964at2"/>
<evidence type="ECO:0000313" key="4">
    <source>
        <dbReference type="Proteomes" id="UP000248706"/>
    </source>
</evidence>
<dbReference type="PANTHER" id="PTHR22946">
    <property type="entry name" value="DIENELACTONE HYDROLASE DOMAIN-CONTAINING PROTEIN-RELATED"/>
    <property type="match status" value="1"/>
</dbReference>
<dbReference type="Proteomes" id="UP000248706">
    <property type="component" value="Unassembled WGS sequence"/>
</dbReference>
<dbReference type="AlphaFoldDB" id="A0A328VHR1"/>
<name>A0A328VHR1_9CHLR</name>
<reference evidence="3 4" key="1">
    <citation type="submission" date="2016-08" db="EMBL/GenBank/DDBJ databases">
        <title>Analysis of Carbohydrate Active Enzymes in Thermogemmatispora T81 Reveals Carbohydrate Degradation Ability.</title>
        <authorList>
            <person name="Tomazini A."/>
            <person name="Lal S."/>
            <person name="Stott M."/>
            <person name="Henrissat B."/>
            <person name="Polikarpov I."/>
            <person name="Sparling R."/>
            <person name="Levin D.B."/>
        </authorList>
    </citation>
    <scope>NUCLEOTIDE SEQUENCE [LARGE SCALE GENOMIC DNA]</scope>
    <source>
        <strain evidence="3 4">T81</strain>
    </source>
</reference>